<dbReference type="Proteomes" id="UP000176244">
    <property type="component" value="Unassembled WGS sequence"/>
</dbReference>
<dbReference type="PANTHER" id="PTHR34989">
    <property type="entry name" value="PROTEIN HDED"/>
    <property type="match status" value="1"/>
</dbReference>
<dbReference type="InterPro" id="IPR052712">
    <property type="entry name" value="Acid_resist_chaperone_HdeD"/>
</dbReference>
<dbReference type="EMBL" id="LKEU01000015">
    <property type="protein sequence ID" value="OFV71744.1"/>
    <property type="molecule type" value="Genomic_DNA"/>
</dbReference>
<dbReference type="PANTHER" id="PTHR34989:SF1">
    <property type="entry name" value="PROTEIN HDED"/>
    <property type="match status" value="1"/>
</dbReference>
<name>A0A1F2PLK6_9FIRM</name>
<reference evidence="2 3" key="1">
    <citation type="submission" date="2015-09" db="EMBL/GenBank/DDBJ databases">
        <title>Genome sequence of Acetobacterium wieringae DSM 1911.</title>
        <authorList>
            <person name="Poehlein A."/>
            <person name="Bengelsdorf F.R."/>
            <person name="Schiel-Bengelsdorf B."/>
            <person name="Duerre P."/>
            <person name="Daniel R."/>
        </authorList>
    </citation>
    <scope>NUCLEOTIDE SEQUENCE [LARGE SCALE GENOMIC DNA]</scope>
    <source>
        <strain evidence="2 3">DSM 1911</strain>
    </source>
</reference>
<gene>
    <name evidence="2" type="ORF">ACWI_07170</name>
</gene>
<sequence>MNQSEARSLGIDMLERSYGRWWLMLLDGLCFIALSIFAIFFSNQAITLLVFVFGVYRGIMGIIYIVSALVLRSKYGAEAGFSLGRGIFSLIICAIFLLVPNVIVSFFIIIIGIWAIITGIFLLIISANSGTAGRIAKIVLGVGFIAFGIYAFINPMGPANLIVIIVGIAFGILGLFLVIQSIGMKRTFSQIKKVKRGFEDYHVE</sequence>
<feature type="transmembrane region" description="Helical" evidence="1">
    <location>
        <begin position="159"/>
        <end position="179"/>
    </location>
</feature>
<organism evidence="2 3">
    <name type="scientific">Acetobacterium wieringae</name>
    <dbReference type="NCBI Taxonomy" id="52694"/>
    <lineage>
        <taxon>Bacteria</taxon>
        <taxon>Bacillati</taxon>
        <taxon>Bacillota</taxon>
        <taxon>Clostridia</taxon>
        <taxon>Eubacteriales</taxon>
        <taxon>Eubacteriaceae</taxon>
        <taxon>Acetobacterium</taxon>
    </lineage>
</organism>
<proteinExistence type="predicted"/>
<keyword evidence="1" id="KW-0812">Transmembrane</keyword>
<dbReference type="RefSeq" id="WP_070370074.1">
    <property type="nucleotide sequence ID" value="NZ_LKEU01000015.1"/>
</dbReference>
<dbReference type="AlphaFoldDB" id="A0A1F2PLK6"/>
<dbReference type="GO" id="GO:0005886">
    <property type="term" value="C:plasma membrane"/>
    <property type="evidence" value="ECO:0007669"/>
    <property type="project" value="TreeGrafter"/>
</dbReference>
<keyword evidence="1" id="KW-0472">Membrane</keyword>
<dbReference type="STRING" id="52694.ACWI_07170"/>
<feature type="transmembrane region" description="Helical" evidence="1">
    <location>
        <begin position="135"/>
        <end position="153"/>
    </location>
</feature>
<evidence type="ECO:0000313" key="2">
    <source>
        <dbReference type="EMBL" id="OFV71744.1"/>
    </source>
</evidence>
<dbReference type="InterPro" id="IPR005325">
    <property type="entry name" value="DUF308_memb"/>
</dbReference>
<evidence type="ECO:0000313" key="3">
    <source>
        <dbReference type="Proteomes" id="UP000176244"/>
    </source>
</evidence>
<evidence type="ECO:0000256" key="1">
    <source>
        <dbReference type="SAM" id="Phobius"/>
    </source>
</evidence>
<protein>
    <recommendedName>
        <fullName evidence="4">Acid-resistance membrane protein</fullName>
    </recommendedName>
</protein>
<comment type="caution">
    <text evidence="2">The sequence shown here is derived from an EMBL/GenBank/DDBJ whole genome shotgun (WGS) entry which is preliminary data.</text>
</comment>
<feature type="transmembrane region" description="Helical" evidence="1">
    <location>
        <begin position="83"/>
        <end position="100"/>
    </location>
</feature>
<keyword evidence="1" id="KW-1133">Transmembrane helix</keyword>
<feature type="transmembrane region" description="Helical" evidence="1">
    <location>
        <begin position="48"/>
        <end position="71"/>
    </location>
</feature>
<dbReference type="Pfam" id="PF03729">
    <property type="entry name" value="DUF308"/>
    <property type="match status" value="2"/>
</dbReference>
<feature type="transmembrane region" description="Helical" evidence="1">
    <location>
        <begin position="21"/>
        <end position="42"/>
    </location>
</feature>
<dbReference type="OrthoDB" id="1771000at2"/>
<feature type="transmembrane region" description="Helical" evidence="1">
    <location>
        <begin position="106"/>
        <end position="128"/>
    </location>
</feature>
<evidence type="ECO:0008006" key="4">
    <source>
        <dbReference type="Google" id="ProtNLM"/>
    </source>
</evidence>
<accession>A0A1F2PLK6</accession>